<dbReference type="Proteomes" id="UP000186058">
    <property type="component" value="Unassembled WGS sequence"/>
</dbReference>
<name>A0ABX3ESG0_9BACL</name>
<organism evidence="1 2">
    <name type="scientific">Paenibacillus helianthi</name>
    <dbReference type="NCBI Taxonomy" id="1349432"/>
    <lineage>
        <taxon>Bacteria</taxon>
        <taxon>Bacillati</taxon>
        <taxon>Bacillota</taxon>
        <taxon>Bacilli</taxon>
        <taxon>Bacillales</taxon>
        <taxon>Paenibacillaceae</taxon>
        <taxon>Paenibacillus</taxon>
    </lineage>
</organism>
<evidence type="ECO:0000313" key="2">
    <source>
        <dbReference type="Proteomes" id="UP000186058"/>
    </source>
</evidence>
<reference evidence="1 2" key="1">
    <citation type="submission" date="2016-03" db="EMBL/GenBank/DDBJ databases">
        <authorList>
            <person name="Sant'Anna F.H."/>
            <person name="Ambrosini A."/>
            <person name="Souza R."/>
            <person name="Bach E."/>
            <person name="Fernandes G."/>
            <person name="Balsanelli E."/>
            <person name="Baura V.A."/>
            <person name="Souza E.M."/>
            <person name="Passaglia L."/>
        </authorList>
    </citation>
    <scope>NUCLEOTIDE SEQUENCE [LARGE SCALE GENOMIC DNA]</scope>
    <source>
        <strain evidence="1 2">P26E</strain>
    </source>
</reference>
<keyword evidence="2" id="KW-1185">Reference proteome</keyword>
<gene>
    <name evidence="1" type="ORF">A3844_12970</name>
</gene>
<protein>
    <submittedName>
        <fullName evidence="1">Uncharacterized protein</fullName>
    </submittedName>
</protein>
<sequence length="87" mass="9686">MCTFINFGNPNADNLPFYLTDSKGNKLDTGVADQGEPEGVFAFMTVVHKLPQEMVLQVNVNCPTEVINPKYQVIRALKIPMRNVDTS</sequence>
<accession>A0ABX3ESG0</accession>
<proteinExistence type="predicted"/>
<comment type="caution">
    <text evidence="1">The sequence shown here is derived from an EMBL/GenBank/DDBJ whole genome shotgun (WGS) entry which is preliminary data.</text>
</comment>
<evidence type="ECO:0000313" key="1">
    <source>
        <dbReference type="EMBL" id="OKP86900.1"/>
    </source>
</evidence>
<dbReference type="EMBL" id="LVWI01000037">
    <property type="protein sequence ID" value="OKP86900.1"/>
    <property type="molecule type" value="Genomic_DNA"/>
</dbReference>